<dbReference type="RefSeq" id="WP_316027729.1">
    <property type="nucleotide sequence ID" value="NZ_JAWDIO010000002.1"/>
</dbReference>
<proteinExistence type="predicted"/>
<name>A0ABU3T1T1_9ALTE</name>
<organism evidence="1 2">
    <name type="scientific">Paraglaciecola aquimarina</name>
    <dbReference type="NCBI Taxonomy" id="1235557"/>
    <lineage>
        <taxon>Bacteria</taxon>
        <taxon>Pseudomonadati</taxon>
        <taxon>Pseudomonadota</taxon>
        <taxon>Gammaproteobacteria</taxon>
        <taxon>Alteromonadales</taxon>
        <taxon>Alteromonadaceae</taxon>
        <taxon>Paraglaciecola</taxon>
    </lineage>
</organism>
<evidence type="ECO:0000313" key="2">
    <source>
        <dbReference type="Proteomes" id="UP001247805"/>
    </source>
</evidence>
<dbReference type="Proteomes" id="UP001247805">
    <property type="component" value="Unassembled WGS sequence"/>
</dbReference>
<evidence type="ECO:0000313" key="1">
    <source>
        <dbReference type="EMBL" id="MDU0356227.1"/>
    </source>
</evidence>
<keyword evidence="2" id="KW-1185">Reference proteome</keyword>
<dbReference type="EMBL" id="JAWDIO010000002">
    <property type="protein sequence ID" value="MDU0356227.1"/>
    <property type="molecule type" value="Genomic_DNA"/>
</dbReference>
<comment type="caution">
    <text evidence="1">The sequence shown here is derived from an EMBL/GenBank/DDBJ whole genome shotgun (WGS) entry which is preliminary data.</text>
</comment>
<protein>
    <submittedName>
        <fullName evidence="1">Uncharacterized protein</fullName>
    </submittedName>
</protein>
<accession>A0ABU3T1T1</accession>
<gene>
    <name evidence="1" type="ORF">RS130_22160</name>
</gene>
<reference evidence="1 2" key="1">
    <citation type="submission" date="2023-10" db="EMBL/GenBank/DDBJ databases">
        <title>Glaciecola aquimarina strain GGW-M5 nov., isolated from a coastal seawater.</title>
        <authorList>
            <person name="Bayburt H."/>
            <person name="Kim J.M."/>
            <person name="Choi B.J."/>
            <person name="Jeon C.O."/>
        </authorList>
    </citation>
    <scope>NUCLEOTIDE SEQUENCE [LARGE SCALE GENOMIC DNA]</scope>
    <source>
        <strain evidence="1 2">KCTC 32108</strain>
    </source>
</reference>
<sequence>MELQLEIISGKRKGEIIDIVKGIQLDGILPFLLETDAFRIALTSANWIDNPTIIIEDAEIRLRPSKPCNDKYVFSAEPAYKDHSPQSLFYNYFGIATFYLRYETGSKTELQELGQADILARKATVSQIESMVSFILSTDQSELLNSRGATRRGADVAPDLNDTPNRLLEKLESNIQVLEEQIPYIVNRPITKLDTRLETVRHTPYIDIQEQGISWLAENISVFEQTTDPTLLYLSGMEHL</sequence>